<evidence type="ECO:0000313" key="4">
    <source>
        <dbReference type="Proteomes" id="UP000484076"/>
    </source>
</evidence>
<dbReference type="GO" id="GO:0005576">
    <property type="term" value="C:extracellular region"/>
    <property type="evidence" value="ECO:0007669"/>
    <property type="project" value="UniProtKB-SubCell"/>
</dbReference>
<dbReference type="Proteomes" id="UP000484076">
    <property type="component" value="Unassembled WGS sequence"/>
</dbReference>
<keyword evidence="4" id="KW-1185">Reference proteome</keyword>
<dbReference type="InterPro" id="IPR050557">
    <property type="entry name" value="RTX_toxin/Mannuronan_C5-epim"/>
</dbReference>
<name>A0A8X8GUV6_9RHOB</name>
<dbReference type="GO" id="GO:0009279">
    <property type="term" value="C:cell outer membrane"/>
    <property type="evidence" value="ECO:0007669"/>
    <property type="project" value="InterPro"/>
</dbReference>
<comment type="caution">
    <text evidence="3">The sequence shown here is derived from an EMBL/GenBank/DDBJ whole genome shotgun (WGS) entry which is preliminary data.</text>
</comment>
<organism evidence="3 4">
    <name type="scientific">Fertoeibacter niger</name>
    <dbReference type="NCBI Taxonomy" id="2656921"/>
    <lineage>
        <taxon>Bacteria</taxon>
        <taxon>Pseudomonadati</taxon>
        <taxon>Pseudomonadota</taxon>
        <taxon>Alphaproteobacteria</taxon>
        <taxon>Rhodobacterales</taxon>
        <taxon>Paracoccaceae</taxon>
        <taxon>Fertoeibacter</taxon>
    </lineage>
</organism>
<reference evidence="3" key="1">
    <citation type="submission" date="2020-05" db="EMBL/GenBank/DDBJ databases">
        <title>Fertoebacter nigrum gen. nov., sp. nov., a new member of the family Rhodobacteraceae.</title>
        <authorList>
            <person name="Szuroczki S."/>
            <person name="Abbaszade G."/>
            <person name="Buni D."/>
            <person name="Schumann P."/>
            <person name="Toth E."/>
        </authorList>
    </citation>
    <scope>NUCLEOTIDE SEQUENCE</scope>
    <source>
        <strain evidence="3">RG-N-1a</strain>
    </source>
</reference>
<dbReference type="PANTHER" id="PTHR38340:SF1">
    <property type="entry name" value="S-LAYER PROTEIN"/>
    <property type="match status" value="1"/>
</dbReference>
<dbReference type="PROSITE" id="PS00314">
    <property type="entry name" value="ICE_NUCLEATION"/>
    <property type="match status" value="1"/>
</dbReference>
<protein>
    <recommendedName>
        <fullName evidence="5">Calcium-binding protein</fullName>
    </recommendedName>
</protein>
<dbReference type="AlphaFoldDB" id="A0A8X8GUV6"/>
<dbReference type="PANTHER" id="PTHR38340">
    <property type="entry name" value="S-LAYER PROTEIN"/>
    <property type="match status" value="1"/>
</dbReference>
<dbReference type="InterPro" id="IPR011049">
    <property type="entry name" value="Serralysin-like_metalloprot_C"/>
</dbReference>
<dbReference type="InterPro" id="IPR000258">
    <property type="entry name" value="Ice_nucleatn"/>
</dbReference>
<dbReference type="Pfam" id="PF00353">
    <property type="entry name" value="HemolysinCabind"/>
    <property type="match status" value="4"/>
</dbReference>
<dbReference type="Gene3D" id="2.150.10.10">
    <property type="entry name" value="Serralysin-like metalloprotease, C-terminal"/>
    <property type="match status" value="4"/>
</dbReference>
<keyword evidence="2" id="KW-0964">Secreted</keyword>
<evidence type="ECO:0000313" key="3">
    <source>
        <dbReference type="EMBL" id="NUB44784.1"/>
    </source>
</evidence>
<dbReference type="EMBL" id="WHUT02000005">
    <property type="protein sequence ID" value="NUB44784.1"/>
    <property type="molecule type" value="Genomic_DNA"/>
</dbReference>
<dbReference type="InterPro" id="IPR001343">
    <property type="entry name" value="Hemolysn_Ca-bd"/>
</dbReference>
<dbReference type="SUPFAM" id="SSF51120">
    <property type="entry name" value="beta-Roll"/>
    <property type="match status" value="2"/>
</dbReference>
<dbReference type="PRINTS" id="PR00313">
    <property type="entry name" value="CABNDNGRPT"/>
</dbReference>
<dbReference type="RefSeq" id="WP_152826133.1">
    <property type="nucleotide sequence ID" value="NZ_WHUT02000005.1"/>
</dbReference>
<dbReference type="InterPro" id="IPR018511">
    <property type="entry name" value="Hemolysin-typ_Ca-bd_CS"/>
</dbReference>
<comment type="subcellular location">
    <subcellularLocation>
        <location evidence="1">Secreted</location>
    </subcellularLocation>
</comment>
<evidence type="ECO:0008006" key="5">
    <source>
        <dbReference type="Google" id="ProtNLM"/>
    </source>
</evidence>
<evidence type="ECO:0000256" key="1">
    <source>
        <dbReference type="ARBA" id="ARBA00004613"/>
    </source>
</evidence>
<dbReference type="GO" id="GO:0005509">
    <property type="term" value="F:calcium ion binding"/>
    <property type="evidence" value="ECO:0007669"/>
    <property type="project" value="InterPro"/>
</dbReference>
<evidence type="ECO:0000256" key="2">
    <source>
        <dbReference type="ARBA" id="ARBA00022525"/>
    </source>
</evidence>
<dbReference type="PROSITE" id="PS00330">
    <property type="entry name" value="HEMOLYSIN_CALCIUM"/>
    <property type="match status" value="1"/>
</dbReference>
<gene>
    <name evidence="3" type="ORF">GEU84_010350</name>
</gene>
<sequence>MQHLTWAIWRAISGGSNPVMEDFMGALLLFALFPLVLFGAFAGSDDDDDVAVPVNEATNGDDELYGSDEPDRIDALAGDDFVNGFGGDDLITFGAGNDLGSGGAGSDTLYGGAGEDSLLGGTGDDTVYLGEGDDLSSPEIADVAALDAGNDVILGGGGNDIIRDSLGSDTLYGNAGNDLLVARSEGVAGADELFGGIGSDTLEAGYGSTMTGGAGADVFGIYTIADDNEENAPVVITDYDESRDTLIVYLDEVEVPAFNLFAEIDTDANEVRLLLEGQLVAVLANTTSYTPVTQAA</sequence>
<accession>A0A8X8GUV6</accession>
<proteinExistence type="predicted"/>